<reference evidence="1" key="1">
    <citation type="submission" date="2022-12" db="EMBL/GenBank/DDBJ databases">
        <title>Reference genome sequencing for broad-spectrum identification of bacterial and archaeal isolates by mass spectrometry.</title>
        <authorList>
            <person name="Sekiguchi Y."/>
            <person name="Tourlousse D.M."/>
        </authorList>
    </citation>
    <scope>NUCLEOTIDE SEQUENCE</scope>
    <source>
        <strain evidence="1">H2</strain>
    </source>
</reference>
<dbReference type="AlphaFoldDB" id="A0A9W6LCB8"/>
<name>A0A9W6LCB8_9BACT</name>
<evidence type="ECO:0000313" key="2">
    <source>
        <dbReference type="Proteomes" id="UP001144352"/>
    </source>
</evidence>
<comment type="caution">
    <text evidence="1">The sequence shown here is derived from an EMBL/GenBank/DDBJ whole genome shotgun (WGS) entry which is preliminary data.</text>
</comment>
<accession>A0A9W6LCB8</accession>
<keyword evidence="2" id="KW-1185">Reference proteome</keyword>
<gene>
    <name evidence="1" type="ORF">GHYDROH2_07920</name>
</gene>
<sequence>MAHSKEDAIADVRNATEISEKKPERNAMKAADFPGDLNSFLNHYKYQPELTARLDGLDVTSLDQSLVNDIVLWKVNRYVKVSEEIISQISGVKSLKEKEHRKSKGVLSVLLKLNGVDLPMASTILRFINPQVFQIIDRHAYRAIYETKYPLYPTTSSERKITVYFDYIDELIKLCELKGLSFPTIDRLLYIFDKNKNGQL</sequence>
<proteinExistence type="predicted"/>
<dbReference type="Proteomes" id="UP001144352">
    <property type="component" value="Unassembled WGS sequence"/>
</dbReference>
<evidence type="ECO:0000313" key="1">
    <source>
        <dbReference type="EMBL" id="GLI37291.1"/>
    </source>
</evidence>
<protein>
    <submittedName>
        <fullName evidence="1">Uncharacterized protein</fullName>
    </submittedName>
</protein>
<organism evidence="1 2">
    <name type="scientific">Geobacter hydrogenophilus</name>
    <dbReference type="NCBI Taxonomy" id="40983"/>
    <lineage>
        <taxon>Bacteria</taxon>
        <taxon>Pseudomonadati</taxon>
        <taxon>Thermodesulfobacteriota</taxon>
        <taxon>Desulfuromonadia</taxon>
        <taxon>Geobacterales</taxon>
        <taxon>Geobacteraceae</taxon>
        <taxon>Geobacter</taxon>
    </lineage>
</organism>
<dbReference type="EMBL" id="BSDS01000001">
    <property type="protein sequence ID" value="GLI37291.1"/>
    <property type="molecule type" value="Genomic_DNA"/>
</dbReference>
<dbReference type="RefSeq" id="WP_214187910.1">
    <property type="nucleotide sequence ID" value="NZ_BSDS01000001.1"/>
</dbReference>